<evidence type="ECO:0000313" key="12">
    <source>
        <dbReference type="Proteomes" id="UP000641646"/>
    </source>
</evidence>
<dbReference type="Gene3D" id="3.30.450.20">
    <property type="entry name" value="PAS domain"/>
    <property type="match status" value="2"/>
</dbReference>
<dbReference type="InterPro" id="IPR036890">
    <property type="entry name" value="HATPase_C_sf"/>
</dbReference>
<dbReference type="InterPro" id="IPR001610">
    <property type="entry name" value="PAC"/>
</dbReference>
<gene>
    <name evidence="11" type="ORF">H6G03_30980</name>
</gene>
<evidence type="ECO:0000256" key="2">
    <source>
        <dbReference type="ARBA" id="ARBA00012438"/>
    </source>
</evidence>
<dbReference type="FunFam" id="3.30.565.10:FF:000006">
    <property type="entry name" value="Sensor histidine kinase WalK"/>
    <property type="match status" value="1"/>
</dbReference>
<keyword evidence="3" id="KW-0597">Phosphoprotein</keyword>
<feature type="domain" description="PAS" evidence="9">
    <location>
        <begin position="47"/>
        <end position="95"/>
    </location>
</feature>
<dbReference type="InterPro" id="IPR036097">
    <property type="entry name" value="HisK_dim/P_sf"/>
</dbReference>
<dbReference type="Pfam" id="PF08447">
    <property type="entry name" value="PAS_3"/>
    <property type="match status" value="1"/>
</dbReference>
<feature type="domain" description="PAC" evidence="10">
    <location>
        <begin position="253"/>
        <end position="306"/>
    </location>
</feature>
<dbReference type="PANTHER" id="PTHR43711:SF26">
    <property type="entry name" value="SENSOR HISTIDINE KINASE RCSC"/>
    <property type="match status" value="1"/>
</dbReference>
<dbReference type="Gene3D" id="3.30.565.10">
    <property type="entry name" value="Histidine kinase-like ATPase, C-terminal domain"/>
    <property type="match status" value="1"/>
</dbReference>
<organism evidence="11 12">
    <name type="scientific">Aerosakkonema funiforme FACHB-1375</name>
    <dbReference type="NCBI Taxonomy" id="2949571"/>
    <lineage>
        <taxon>Bacteria</taxon>
        <taxon>Bacillati</taxon>
        <taxon>Cyanobacteriota</taxon>
        <taxon>Cyanophyceae</taxon>
        <taxon>Oscillatoriophycideae</taxon>
        <taxon>Aerosakkonematales</taxon>
        <taxon>Aerosakkonemataceae</taxon>
        <taxon>Aerosakkonema</taxon>
    </lineage>
</organism>
<dbReference type="InterPro" id="IPR035965">
    <property type="entry name" value="PAS-like_dom_sf"/>
</dbReference>
<dbReference type="InterPro" id="IPR013655">
    <property type="entry name" value="PAS_fold_3"/>
</dbReference>
<dbReference type="InterPro" id="IPR013767">
    <property type="entry name" value="PAS_fold"/>
</dbReference>
<dbReference type="NCBIfam" id="TIGR00229">
    <property type="entry name" value="sensory_box"/>
    <property type="match status" value="2"/>
</dbReference>
<dbReference type="PRINTS" id="PR00344">
    <property type="entry name" value="BCTRLSENSOR"/>
</dbReference>
<dbReference type="PROSITE" id="PS50113">
    <property type="entry name" value="PAC"/>
    <property type="match status" value="2"/>
</dbReference>
<keyword evidence="7" id="KW-0175">Coiled coil</keyword>
<sequence>MSVIPKNIEPYETACEQCENTLEVKVGQEKLCILKEELAACQAAQAERQHYKDLFDLAPDGYLVTDAQGVIQEANRAAATLLNVSQEFLAGKPLVIFVAEQQRRLFHAKLTRRMRLSNPVQEWDVLLVPCDREPINASARVTLMRDREGKPVALGWLLRDISDRKQAELALRKRKRLIQQIANTTPNLIYIFDLKQKRNIYINRQAYSCFGYTPSEIQAMGSTFFTEIFHPDCLPKLAEIKNRFATAKDGEVLEHEFFIKNIYGEWRWFHSWDIVFTRNADGTPEQILGTAIDITDRKHAEEISLDLERDKEISQLQNRFFTMASHDFRSPLSAILASAQLLENANEELTKEKRLRNIQRIQASAKTMTQLLDDILTINRADTGKLEFEPKLIDLKNICRAVVKKTEIAAASNYRINFRSEGKCKIAYMDDKLLQKILENLLSNAIKYSPQGGNIDFTIVCEPAEGSVAGMATFRISDRGIGIPPKDRKYLFEAFHRGKNVGTIPGSGLGLTVVKKCLQLHGGSIAVESEVGVGTTFTVTIPSSPASF</sequence>
<evidence type="ECO:0000256" key="4">
    <source>
        <dbReference type="ARBA" id="ARBA00022679"/>
    </source>
</evidence>
<reference evidence="11" key="2">
    <citation type="submission" date="2020-08" db="EMBL/GenBank/DDBJ databases">
        <authorList>
            <person name="Chen M."/>
            <person name="Teng W."/>
            <person name="Zhao L."/>
            <person name="Hu C."/>
            <person name="Zhou Y."/>
            <person name="Han B."/>
            <person name="Song L."/>
            <person name="Shu W."/>
        </authorList>
    </citation>
    <scope>NUCLEOTIDE SEQUENCE</scope>
    <source>
        <strain evidence="11">FACHB-1375</strain>
    </source>
</reference>
<dbReference type="PROSITE" id="PS50112">
    <property type="entry name" value="PAS"/>
    <property type="match status" value="2"/>
</dbReference>
<dbReference type="SUPFAM" id="SSF55785">
    <property type="entry name" value="PYP-like sensor domain (PAS domain)"/>
    <property type="match status" value="2"/>
</dbReference>
<dbReference type="CDD" id="cd00075">
    <property type="entry name" value="HATPase"/>
    <property type="match status" value="1"/>
</dbReference>
<dbReference type="InterPro" id="IPR003661">
    <property type="entry name" value="HisK_dim/P_dom"/>
</dbReference>
<dbReference type="Pfam" id="PF02518">
    <property type="entry name" value="HATPase_c"/>
    <property type="match status" value="1"/>
</dbReference>
<evidence type="ECO:0000256" key="3">
    <source>
        <dbReference type="ARBA" id="ARBA00022553"/>
    </source>
</evidence>
<dbReference type="InterPro" id="IPR050736">
    <property type="entry name" value="Sensor_HK_Regulatory"/>
</dbReference>
<keyword evidence="4" id="KW-0808">Transferase</keyword>
<keyword evidence="12" id="KW-1185">Reference proteome</keyword>
<evidence type="ECO:0000256" key="7">
    <source>
        <dbReference type="SAM" id="Coils"/>
    </source>
</evidence>
<dbReference type="InterPro" id="IPR004358">
    <property type="entry name" value="Sig_transdc_His_kin-like_C"/>
</dbReference>
<keyword evidence="5" id="KW-0418">Kinase</keyword>
<evidence type="ECO:0000259" key="10">
    <source>
        <dbReference type="PROSITE" id="PS50113"/>
    </source>
</evidence>
<dbReference type="InterPro" id="IPR000014">
    <property type="entry name" value="PAS"/>
</dbReference>
<dbReference type="CDD" id="cd00130">
    <property type="entry name" value="PAS"/>
    <property type="match status" value="1"/>
</dbReference>
<evidence type="ECO:0000259" key="9">
    <source>
        <dbReference type="PROSITE" id="PS50112"/>
    </source>
</evidence>
<comment type="caution">
    <text evidence="11">The sequence shown here is derived from an EMBL/GenBank/DDBJ whole genome shotgun (WGS) entry which is preliminary data.</text>
</comment>
<feature type="domain" description="Histidine kinase" evidence="8">
    <location>
        <begin position="323"/>
        <end position="545"/>
    </location>
</feature>
<dbReference type="Proteomes" id="UP000641646">
    <property type="component" value="Unassembled WGS sequence"/>
</dbReference>
<dbReference type="SMART" id="SM00091">
    <property type="entry name" value="PAS"/>
    <property type="match status" value="2"/>
</dbReference>
<dbReference type="SMART" id="SM00388">
    <property type="entry name" value="HisKA"/>
    <property type="match status" value="1"/>
</dbReference>
<dbReference type="AlphaFoldDB" id="A0A926VKE6"/>
<dbReference type="EC" id="2.7.13.3" evidence="2"/>
<evidence type="ECO:0000256" key="6">
    <source>
        <dbReference type="ARBA" id="ARBA00023012"/>
    </source>
</evidence>
<evidence type="ECO:0000259" key="8">
    <source>
        <dbReference type="PROSITE" id="PS50109"/>
    </source>
</evidence>
<evidence type="ECO:0000256" key="1">
    <source>
        <dbReference type="ARBA" id="ARBA00000085"/>
    </source>
</evidence>
<dbReference type="CDD" id="cd00082">
    <property type="entry name" value="HisKA"/>
    <property type="match status" value="1"/>
</dbReference>
<dbReference type="InterPro" id="IPR000700">
    <property type="entry name" value="PAS-assoc_C"/>
</dbReference>
<dbReference type="EMBL" id="JACJPW010000122">
    <property type="protein sequence ID" value="MBD2185445.1"/>
    <property type="molecule type" value="Genomic_DNA"/>
</dbReference>
<dbReference type="GO" id="GO:0000155">
    <property type="term" value="F:phosphorelay sensor kinase activity"/>
    <property type="evidence" value="ECO:0007669"/>
    <property type="project" value="InterPro"/>
</dbReference>
<dbReference type="Pfam" id="PF00989">
    <property type="entry name" value="PAS"/>
    <property type="match status" value="1"/>
</dbReference>
<dbReference type="InterPro" id="IPR005467">
    <property type="entry name" value="His_kinase_dom"/>
</dbReference>
<evidence type="ECO:0000256" key="5">
    <source>
        <dbReference type="ARBA" id="ARBA00022777"/>
    </source>
</evidence>
<dbReference type="InterPro" id="IPR003594">
    <property type="entry name" value="HATPase_dom"/>
</dbReference>
<keyword evidence="6" id="KW-0902">Two-component regulatory system</keyword>
<dbReference type="GO" id="GO:0006355">
    <property type="term" value="P:regulation of DNA-templated transcription"/>
    <property type="evidence" value="ECO:0007669"/>
    <property type="project" value="InterPro"/>
</dbReference>
<dbReference type="Gene3D" id="1.10.287.130">
    <property type="match status" value="1"/>
</dbReference>
<protein>
    <recommendedName>
        <fullName evidence="2">histidine kinase</fullName>
        <ecNumber evidence="2">2.7.13.3</ecNumber>
    </recommendedName>
</protein>
<accession>A0A926VKE6</accession>
<dbReference type="SMART" id="SM00387">
    <property type="entry name" value="HATPase_c"/>
    <property type="match status" value="1"/>
</dbReference>
<feature type="domain" description="PAS" evidence="9">
    <location>
        <begin position="174"/>
        <end position="248"/>
    </location>
</feature>
<comment type="catalytic activity">
    <reaction evidence="1">
        <text>ATP + protein L-histidine = ADP + protein N-phospho-L-histidine.</text>
        <dbReference type="EC" id="2.7.13.3"/>
    </reaction>
</comment>
<proteinExistence type="predicted"/>
<feature type="domain" description="PAC" evidence="10">
    <location>
        <begin position="121"/>
        <end position="173"/>
    </location>
</feature>
<name>A0A926VKE6_9CYAN</name>
<dbReference type="SUPFAM" id="SSF55874">
    <property type="entry name" value="ATPase domain of HSP90 chaperone/DNA topoisomerase II/histidine kinase"/>
    <property type="match status" value="1"/>
</dbReference>
<evidence type="ECO:0000313" key="11">
    <source>
        <dbReference type="EMBL" id="MBD2185445.1"/>
    </source>
</evidence>
<dbReference type="Pfam" id="PF00512">
    <property type="entry name" value="HisKA"/>
    <property type="match status" value="1"/>
</dbReference>
<feature type="coiled-coil region" evidence="7">
    <location>
        <begin position="332"/>
        <end position="362"/>
    </location>
</feature>
<reference evidence="11" key="1">
    <citation type="journal article" date="2015" name="ISME J.">
        <title>Draft Genome Sequence of Streptomyces incarnatus NRRL8089, which Produces the Nucleoside Antibiotic Sinefungin.</title>
        <authorList>
            <person name="Oshima K."/>
            <person name="Hattori M."/>
            <person name="Shimizu H."/>
            <person name="Fukuda K."/>
            <person name="Nemoto M."/>
            <person name="Inagaki K."/>
            <person name="Tamura T."/>
        </authorList>
    </citation>
    <scope>NUCLEOTIDE SEQUENCE</scope>
    <source>
        <strain evidence="11">FACHB-1375</strain>
    </source>
</reference>
<dbReference type="PROSITE" id="PS50109">
    <property type="entry name" value="HIS_KIN"/>
    <property type="match status" value="1"/>
</dbReference>
<dbReference type="PANTHER" id="PTHR43711">
    <property type="entry name" value="TWO-COMPONENT HISTIDINE KINASE"/>
    <property type="match status" value="1"/>
</dbReference>
<dbReference type="SUPFAM" id="SSF47384">
    <property type="entry name" value="Homodimeric domain of signal transducing histidine kinase"/>
    <property type="match status" value="1"/>
</dbReference>
<dbReference type="SMART" id="SM00086">
    <property type="entry name" value="PAC"/>
    <property type="match status" value="2"/>
</dbReference>